<dbReference type="PROSITE" id="PS51725">
    <property type="entry name" value="ABM"/>
    <property type="match status" value="1"/>
</dbReference>
<protein>
    <submittedName>
        <fullName evidence="2">Antibiotic biosynthesis monooxygenase family protein</fullName>
        <ecNumber evidence="2">1.14.-.-</ecNumber>
    </submittedName>
</protein>
<sequence length="169" mass="19426">MNVFVTFGTADYLQKVKEQYPAEKMVLMQSPNNALLLHETEGKTVFNQGKYYEAINAVGDIQHGGFAVLNNIPVRDEGRPIFEYQFNQRAGLIEKEPGFAAIRVLRPMDSDTYVILTMWDKENSFKNWQQSKAYEKAHQKRETSEGIDQQKSIFSGPSYVTTYRVISEE</sequence>
<dbReference type="GO" id="GO:0004497">
    <property type="term" value="F:monooxygenase activity"/>
    <property type="evidence" value="ECO:0007669"/>
    <property type="project" value="UniProtKB-KW"/>
</dbReference>
<name>A0ABV8B3D2_9BACI</name>
<dbReference type="Pfam" id="PF03992">
    <property type="entry name" value="ABM"/>
    <property type="match status" value="1"/>
</dbReference>
<dbReference type="InterPro" id="IPR011008">
    <property type="entry name" value="Dimeric_a/b-barrel"/>
</dbReference>
<reference evidence="3" key="1">
    <citation type="journal article" date="2019" name="Int. J. Syst. Evol. Microbiol.">
        <title>The Global Catalogue of Microorganisms (GCM) 10K type strain sequencing project: providing services to taxonomists for standard genome sequencing and annotation.</title>
        <authorList>
            <consortium name="The Broad Institute Genomics Platform"/>
            <consortium name="The Broad Institute Genome Sequencing Center for Infectious Disease"/>
            <person name="Wu L."/>
            <person name="Ma J."/>
        </authorList>
    </citation>
    <scope>NUCLEOTIDE SEQUENCE [LARGE SCALE GENOMIC DNA]</scope>
    <source>
        <strain evidence="3">CCUG 61889</strain>
    </source>
</reference>
<dbReference type="SUPFAM" id="SSF54909">
    <property type="entry name" value="Dimeric alpha+beta barrel"/>
    <property type="match status" value="1"/>
</dbReference>
<feature type="domain" description="ABM" evidence="1">
    <location>
        <begin position="66"/>
        <end position="154"/>
    </location>
</feature>
<organism evidence="2 3">
    <name type="scientific">Bacillus songklensis</name>
    <dbReference type="NCBI Taxonomy" id="1069116"/>
    <lineage>
        <taxon>Bacteria</taxon>
        <taxon>Bacillati</taxon>
        <taxon>Bacillota</taxon>
        <taxon>Bacilli</taxon>
        <taxon>Bacillales</taxon>
        <taxon>Bacillaceae</taxon>
        <taxon>Bacillus</taxon>
    </lineage>
</organism>
<comment type="caution">
    <text evidence="2">The sequence shown here is derived from an EMBL/GenBank/DDBJ whole genome shotgun (WGS) entry which is preliminary data.</text>
</comment>
<dbReference type="InterPro" id="IPR007138">
    <property type="entry name" value="ABM_dom"/>
</dbReference>
<dbReference type="RefSeq" id="WP_377914501.1">
    <property type="nucleotide sequence ID" value="NZ_JBHRZT010000043.1"/>
</dbReference>
<dbReference type="PANTHER" id="PTHR34474">
    <property type="entry name" value="SIGNAL TRANSDUCTION PROTEIN TRAP"/>
    <property type="match status" value="1"/>
</dbReference>
<dbReference type="Gene3D" id="3.30.70.100">
    <property type="match status" value="1"/>
</dbReference>
<evidence type="ECO:0000313" key="3">
    <source>
        <dbReference type="Proteomes" id="UP001595752"/>
    </source>
</evidence>
<proteinExistence type="predicted"/>
<dbReference type="PANTHER" id="PTHR34474:SF2">
    <property type="entry name" value="SIGNAL TRANSDUCTION PROTEIN TRAP"/>
    <property type="match status" value="1"/>
</dbReference>
<keyword evidence="2" id="KW-0503">Monooxygenase</keyword>
<gene>
    <name evidence="2" type="ORF">ACFOU2_09560</name>
</gene>
<evidence type="ECO:0000259" key="1">
    <source>
        <dbReference type="PROSITE" id="PS51725"/>
    </source>
</evidence>
<dbReference type="EMBL" id="JBHRZT010000043">
    <property type="protein sequence ID" value="MFC3883731.1"/>
    <property type="molecule type" value="Genomic_DNA"/>
</dbReference>
<dbReference type="Proteomes" id="UP001595752">
    <property type="component" value="Unassembled WGS sequence"/>
</dbReference>
<dbReference type="EC" id="1.14.-.-" evidence="2"/>
<keyword evidence="2" id="KW-0560">Oxidoreductase</keyword>
<dbReference type="InterPro" id="IPR050404">
    <property type="entry name" value="Heme-degrading_MO"/>
</dbReference>
<accession>A0ABV8B3D2</accession>
<evidence type="ECO:0000313" key="2">
    <source>
        <dbReference type="EMBL" id="MFC3883731.1"/>
    </source>
</evidence>
<keyword evidence="3" id="KW-1185">Reference proteome</keyword>